<keyword evidence="2" id="KW-1185">Reference proteome</keyword>
<evidence type="ECO:0000313" key="2">
    <source>
        <dbReference type="Proteomes" id="UP000284322"/>
    </source>
</evidence>
<dbReference type="AlphaFoldDB" id="A0A419R0P6"/>
<organism evidence="1 2">
    <name type="scientific">Tsuneonella suprasediminis</name>
    <dbReference type="NCBI Taxonomy" id="2306996"/>
    <lineage>
        <taxon>Bacteria</taxon>
        <taxon>Pseudomonadati</taxon>
        <taxon>Pseudomonadota</taxon>
        <taxon>Alphaproteobacteria</taxon>
        <taxon>Sphingomonadales</taxon>
        <taxon>Erythrobacteraceae</taxon>
        <taxon>Tsuneonella</taxon>
    </lineage>
</organism>
<name>A0A419R0P6_9SPHN</name>
<reference evidence="1 2" key="1">
    <citation type="submission" date="2018-09" db="EMBL/GenBank/DDBJ databases">
        <title>Altererythrobacter sp.Ery1 and Ery12, the genome sequencing of novel strains in genus Alterythrobacter.</title>
        <authorList>
            <person name="Cheng H."/>
            <person name="Wu Y.-H."/>
            <person name="Fang C."/>
            <person name="Xu X.-W."/>
        </authorList>
    </citation>
    <scope>NUCLEOTIDE SEQUENCE [LARGE SCALE GENOMIC DNA]</scope>
    <source>
        <strain evidence="1 2">Ery12</strain>
    </source>
</reference>
<proteinExistence type="predicted"/>
<accession>A0A419R0P6</accession>
<dbReference type="Proteomes" id="UP000284322">
    <property type="component" value="Unassembled WGS sequence"/>
</dbReference>
<comment type="caution">
    <text evidence="1">The sequence shown here is derived from an EMBL/GenBank/DDBJ whole genome shotgun (WGS) entry which is preliminary data.</text>
</comment>
<evidence type="ECO:0000313" key="1">
    <source>
        <dbReference type="EMBL" id="RJX67043.1"/>
    </source>
</evidence>
<sequence>MDFVDVDVSTDTKLFVSPRAFTLLHSEWADSCVSSIQNFFGTVLALIKEDKGDEAERLLLELREPNETHLGNSRGKSRGRALGEGSAHDVWEALSQSQAAKSGLINDLEDTVLLIMGIGVDIVSDITTNIVRSQLIAYTQEQCRQLDIPLEQGIESGPIWNSVAKRWETKSVELPLTSKGKLLLVPKAIVRRTSAYDLNEYYRHYMLEFLIEEEKRAGEPPRDCRRPFGLNYAAMGVSSSMA</sequence>
<dbReference type="EMBL" id="RAHJ01000019">
    <property type="protein sequence ID" value="RJX67043.1"/>
    <property type="molecule type" value="Genomic_DNA"/>
</dbReference>
<protein>
    <submittedName>
        <fullName evidence="1">Uncharacterized protein</fullName>
    </submittedName>
</protein>
<dbReference type="RefSeq" id="WP_120110640.1">
    <property type="nucleotide sequence ID" value="NZ_RAHJ01000019.1"/>
</dbReference>
<gene>
    <name evidence="1" type="ORF">D6858_11970</name>
</gene>